<gene>
    <name evidence="3" type="ORF">GGR48_000243</name>
</gene>
<protein>
    <submittedName>
        <fullName evidence="3">Putative GIY-YIG superfamily endonuclease</fullName>
    </submittedName>
</protein>
<evidence type="ECO:0000256" key="1">
    <source>
        <dbReference type="ARBA" id="ARBA00007435"/>
    </source>
</evidence>
<dbReference type="AlphaFoldDB" id="A0A7W6A9I9"/>
<dbReference type="InterPro" id="IPR000305">
    <property type="entry name" value="GIY-YIG_endonuc"/>
</dbReference>
<organism evidence="3 4">
    <name type="scientific">Sphingomonas pseudosanguinis</name>
    <dbReference type="NCBI Taxonomy" id="413712"/>
    <lineage>
        <taxon>Bacteria</taxon>
        <taxon>Pseudomonadati</taxon>
        <taxon>Pseudomonadota</taxon>
        <taxon>Alphaproteobacteria</taxon>
        <taxon>Sphingomonadales</taxon>
        <taxon>Sphingomonadaceae</taxon>
        <taxon>Sphingomonas</taxon>
    </lineage>
</organism>
<feature type="domain" description="GIY-YIG" evidence="2">
    <location>
        <begin position="1"/>
        <end position="76"/>
    </location>
</feature>
<sequence>MAFYCYILRCSDGSYYTGHTDNLEHRIAQHQSGELPCYTQARRPVTLAWSQDFPSRHEALTAERQIKGWSRTKKAALIATDWTALKEAAIPRAERALRLRRKRRSLP</sequence>
<evidence type="ECO:0000313" key="3">
    <source>
        <dbReference type="EMBL" id="MBB3877840.1"/>
    </source>
</evidence>
<comment type="caution">
    <text evidence="3">The sequence shown here is derived from an EMBL/GenBank/DDBJ whole genome shotgun (WGS) entry which is preliminary data.</text>
</comment>
<dbReference type="CDD" id="cd10456">
    <property type="entry name" value="GIY-YIG_UPF0213"/>
    <property type="match status" value="1"/>
</dbReference>
<accession>A0A7W6A9I9</accession>
<dbReference type="GO" id="GO:0004519">
    <property type="term" value="F:endonuclease activity"/>
    <property type="evidence" value="ECO:0007669"/>
    <property type="project" value="UniProtKB-KW"/>
</dbReference>
<comment type="similarity">
    <text evidence="1">Belongs to the UPF0213 family.</text>
</comment>
<dbReference type="InterPro" id="IPR050190">
    <property type="entry name" value="UPF0213_domain"/>
</dbReference>
<evidence type="ECO:0000313" key="4">
    <source>
        <dbReference type="Proteomes" id="UP000538670"/>
    </source>
</evidence>
<reference evidence="3 4" key="1">
    <citation type="submission" date="2020-08" db="EMBL/GenBank/DDBJ databases">
        <title>Genomic Encyclopedia of Type Strains, Phase IV (KMG-IV): sequencing the most valuable type-strain genomes for metagenomic binning, comparative biology and taxonomic classification.</title>
        <authorList>
            <person name="Goeker M."/>
        </authorList>
    </citation>
    <scope>NUCLEOTIDE SEQUENCE [LARGE SCALE GENOMIC DNA]</scope>
    <source>
        <strain evidence="3 4">DSM 19512</strain>
    </source>
</reference>
<dbReference type="EMBL" id="JACIDH010000001">
    <property type="protein sequence ID" value="MBB3877840.1"/>
    <property type="molecule type" value="Genomic_DNA"/>
</dbReference>
<dbReference type="Pfam" id="PF01541">
    <property type="entry name" value="GIY-YIG"/>
    <property type="match status" value="1"/>
</dbReference>
<name>A0A7W6A9I9_9SPHN</name>
<dbReference type="Gene3D" id="3.40.1440.10">
    <property type="entry name" value="GIY-YIG endonuclease"/>
    <property type="match status" value="1"/>
</dbReference>
<dbReference type="PANTHER" id="PTHR34477">
    <property type="entry name" value="UPF0213 PROTEIN YHBQ"/>
    <property type="match status" value="1"/>
</dbReference>
<dbReference type="InterPro" id="IPR035901">
    <property type="entry name" value="GIY-YIG_endonuc_sf"/>
</dbReference>
<keyword evidence="3" id="KW-0378">Hydrolase</keyword>
<keyword evidence="3" id="KW-0255">Endonuclease</keyword>
<proteinExistence type="inferred from homology"/>
<keyword evidence="3" id="KW-0540">Nuclease</keyword>
<dbReference type="Proteomes" id="UP000538670">
    <property type="component" value="Unassembled WGS sequence"/>
</dbReference>
<evidence type="ECO:0000259" key="2">
    <source>
        <dbReference type="PROSITE" id="PS50164"/>
    </source>
</evidence>
<dbReference type="PANTHER" id="PTHR34477:SF1">
    <property type="entry name" value="UPF0213 PROTEIN YHBQ"/>
    <property type="match status" value="1"/>
</dbReference>
<dbReference type="PROSITE" id="PS50164">
    <property type="entry name" value="GIY_YIG"/>
    <property type="match status" value="1"/>
</dbReference>
<dbReference type="SUPFAM" id="SSF82771">
    <property type="entry name" value="GIY-YIG endonuclease"/>
    <property type="match status" value="1"/>
</dbReference>
<keyword evidence="4" id="KW-1185">Reference proteome</keyword>